<sequence>MSLSFNVNAGPLTQIGLEIVSIHTAVQLATGAYGWLKGRERSKSLIQLLSVGGGQLVSSSSFNANVYKQLRQECGTIQGVVVQERSVQSTSLPKASTAISDHAGTTCLRALTAVILCVYNIEGTVSILQDLIPYALIQHDQLDSSLEMNGPVLSSLKQYVSTIALEEDSNTFRDMMLDEARERQISLTGLPYSEIMASDDSSFLEMNICIGVLRWILTPVHRREPRQYPTRSLKVWTLAFLMGNFGFGVHASAIVVRTTEEYDEMKASPHYFGIHPNVFLVTGKGETTDEMSPADTIPHFNGSLKPQVMPIRGIPWSAFRHLRGASGKVDVHYLVDVWNYSFRTARERVKRISVERLDVQLVTQQPDTEAFEHHKALLADFSPRIHRLCAPAMSQFVPATSHTAGWELDQITERIGILKGEEELQCRNSALRENCYVLIAIILGTIYGVASKALIEGQVEANEDTEIAFSPELICPGLHRLKSWARSIGSALSALSRDLWTDLMFELFLCRDNPRMSRNSTLFSNRQQNPHEQRLILGAQANGLVAISELAVKLTIEPTALALFHIKRGQILTLPLTEDGYIEAATNLEPPLSMAMDPEPENDYLGRFDHFDPDSLRLDIEPCWESDPRTVVFRARLMGLILAPININLVVDALAYGGQSCGCTKAVERVEVPLVQRWQHIHIGQLMRTMFRGISHRRVDFDQGGFNVLIDASCAEAVTIYAIGITSCRQTTIVTECMHCSYQNVMRNTGHKGDAVMIIPWNLSA</sequence>
<proteinExistence type="predicted"/>
<gene>
    <name evidence="1" type="ORF">M501DRAFT_461779</name>
</gene>
<dbReference type="Proteomes" id="UP000799429">
    <property type="component" value="Unassembled WGS sequence"/>
</dbReference>
<dbReference type="EMBL" id="MU006110">
    <property type="protein sequence ID" value="KAF2835280.1"/>
    <property type="molecule type" value="Genomic_DNA"/>
</dbReference>
<keyword evidence="2" id="KW-1185">Reference proteome</keyword>
<comment type="caution">
    <text evidence="1">The sequence shown here is derived from an EMBL/GenBank/DDBJ whole genome shotgun (WGS) entry which is preliminary data.</text>
</comment>
<evidence type="ECO:0000313" key="1">
    <source>
        <dbReference type="EMBL" id="KAF2835280.1"/>
    </source>
</evidence>
<dbReference type="AlphaFoldDB" id="A0A9P4S521"/>
<protein>
    <submittedName>
        <fullName evidence="1">Uncharacterized protein</fullName>
    </submittedName>
</protein>
<name>A0A9P4S521_9PEZI</name>
<dbReference type="OrthoDB" id="5423696at2759"/>
<evidence type="ECO:0000313" key="2">
    <source>
        <dbReference type="Proteomes" id="UP000799429"/>
    </source>
</evidence>
<reference evidence="1" key="1">
    <citation type="journal article" date="2020" name="Stud. Mycol.">
        <title>101 Dothideomycetes genomes: a test case for predicting lifestyles and emergence of pathogens.</title>
        <authorList>
            <person name="Haridas S."/>
            <person name="Albert R."/>
            <person name="Binder M."/>
            <person name="Bloem J."/>
            <person name="Labutti K."/>
            <person name="Salamov A."/>
            <person name="Andreopoulos B."/>
            <person name="Baker S."/>
            <person name="Barry K."/>
            <person name="Bills G."/>
            <person name="Bluhm B."/>
            <person name="Cannon C."/>
            <person name="Castanera R."/>
            <person name="Culley D."/>
            <person name="Daum C."/>
            <person name="Ezra D."/>
            <person name="Gonzalez J."/>
            <person name="Henrissat B."/>
            <person name="Kuo A."/>
            <person name="Liang C."/>
            <person name="Lipzen A."/>
            <person name="Lutzoni F."/>
            <person name="Magnuson J."/>
            <person name="Mondo S."/>
            <person name="Nolan M."/>
            <person name="Ohm R."/>
            <person name="Pangilinan J."/>
            <person name="Park H.-J."/>
            <person name="Ramirez L."/>
            <person name="Alfaro M."/>
            <person name="Sun H."/>
            <person name="Tritt A."/>
            <person name="Yoshinaga Y."/>
            <person name="Zwiers L.-H."/>
            <person name="Turgeon B."/>
            <person name="Goodwin S."/>
            <person name="Spatafora J."/>
            <person name="Crous P."/>
            <person name="Grigoriev I."/>
        </authorList>
    </citation>
    <scope>NUCLEOTIDE SEQUENCE</scope>
    <source>
        <strain evidence="1">CBS 101060</strain>
    </source>
</reference>
<organism evidence="1 2">
    <name type="scientific">Patellaria atrata CBS 101060</name>
    <dbReference type="NCBI Taxonomy" id="1346257"/>
    <lineage>
        <taxon>Eukaryota</taxon>
        <taxon>Fungi</taxon>
        <taxon>Dikarya</taxon>
        <taxon>Ascomycota</taxon>
        <taxon>Pezizomycotina</taxon>
        <taxon>Dothideomycetes</taxon>
        <taxon>Dothideomycetes incertae sedis</taxon>
        <taxon>Patellariales</taxon>
        <taxon>Patellariaceae</taxon>
        <taxon>Patellaria</taxon>
    </lineage>
</organism>
<accession>A0A9P4S521</accession>